<keyword evidence="4" id="KW-0963">Cytoplasm</keyword>
<evidence type="ECO:0000256" key="9">
    <source>
        <dbReference type="ARBA" id="ARBA00024910"/>
    </source>
</evidence>
<dbReference type="Gene3D" id="1.20.5.50">
    <property type="match status" value="1"/>
</dbReference>
<evidence type="ECO:0000256" key="8">
    <source>
        <dbReference type="ARBA" id="ARBA00023306"/>
    </source>
</evidence>
<comment type="function">
    <text evidence="9">Activator of cell division through the inhibition of FtsZ GTPase activity, therefore promoting FtsZ assembly into bundles of protofilaments necessary for the formation of the division Z ring. It is recruited early at mid-cell but it is not essential for cell division.</text>
</comment>
<reference evidence="13" key="1">
    <citation type="submission" date="2017-05" db="EMBL/GenBank/DDBJ databases">
        <authorList>
            <person name="Imhoff J.F."/>
            <person name="Rahn T."/>
            <person name="Kuenzel S."/>
            <person name="Neulinger S.C."/>
        </authorList>
    </citation>
    <scope>NUCLEOTIDE SEQUENCE</scope>
    <source>
        <strain evidence="13">DSM 4395</strain>
    </source>
</reference>
<sequence>MPVTIRILDKEYRIACAPEEQYGLINSAQLLDRRMREVRQNGRIIGADRIAVIAALNLIYELMSERDTISQQHERLKAIQERLTNAIEPEVPSNPSPGPQPTGVDAVEDKV</sequence>
<comment type="subunit">
    <text evidence="10">Homodimer. Interacts with FtsZ.</text>
</comment>
<keyword evidence="14" id="KW-1185">Reference proteome</keyword>
<dbReference type="GO" id="GO:0000917">
    <property type="term" value="P:division septum assembly"/>
    <property type="evidence" value="ECO:0007669"/>
    <property type="project" value="UniProtKB-KW"/>
</dbReference>
<gene>
    <name evidence="13" type="ORF">CCR82_01430</name>
</gene>
<dbReference type="PANTHER" id="PTHR34981">
    <property type="entry name" value="CELL DIVISION PROTEIN ZAPA"/>
    <property type="match status" value="1"/>
</dbReference>
<protein>
    <recommendedName>
        <fullName evidence="3">Cell division protein ZapA</fullName>
    </recommendedName>
    <alternativeName>
        <fullName evidence="11">Z ring-associated protein ZapA</fullName>
    </alternativeName>
</protein>
<feature type="region of interest" description="Disordered" evidence="12">
    <location>
        <begin position="87"/>
        <end position="111"/>
    </location>
</feature>
<accession>A0AAJ0UD80</accession>
<comment type="subcellular location">
    <subcellularLocation>
        <location evidence="1">Cytoplasm</location>
    </subcellularLocation>
</comment>
<evidence type="ECO:0000256" key="11">
    <source>
        <dbReference type="ARBA" id="ARBA00033158"/>
    </source>
</evidence>
<dbReference type="GO" id="GO:0043093">
    <property type="term" value="P:FtsZ-dependent cytokinesis"/>
    <property type="evidence" value="ECO:0007669"/>
    <property type="project" value="TreeGrafter"/>
</dbReference>
<dbReference type="AlphaFoldDB" id="A0AAJ0UD80"/>
<evidence type="ECO:0000256" key="7">
    <source>
        <dbReference type="ARBA" id="ARBA00023210"/>
    </source>
</evidence>
<evidence type="ECO:0000256" key="5">
    <source>
        <dbReference type="ARBA" id="ARBA00022618"/>
    </source>
</evidence>
<dbReference type="EMBL" id="NHSF01000010">
    <property type="protein sequence ID" value="MBK5929228.1"/>
    <property type="molecule type" value="Genomic_DNA"/>
</dbReference>
<proteinExistence type="inferred from homology"/>
<comment type="caution">
    <text evidence="13">The sequence shown here is derived from an EMBL/GenBank/DDBJ whole genome shotgun (WGS) entry which is preliminary data.</text>
</comment>
<dbReference type="Proteomes" id="UP001296967">
    <property type="component" value="Unassembled WGS sequence"/>
</dbReference>
<dbReference type="GO" id="GO:0032153">
    <property type="term" value="C:cell division site"/>
    <property type="evidence" value="ECO:0007669"/>
    <property type="project" value="TreeGrafter"/>
</dbReference>
<comment type="similarity">
    <text evidence="2">Belongs to the ZapA family. Type 1 subfamily.</text>
</comment>
<dbReference type="InterPro" id="IPR042233">
    <property type="entry name" value="Cell_div_ZapA_N"/>
</dbReference>
<evidence type="ECO:0000313" key="14">
    <source>
        <dbReference type="Proteomes" id="UP001296967"/>
    </source>
</evidence>
<evidence type="ECO:0000256" key="1">
    <source>
        <dbReference type="ARBA" id="ARBA00004496"/>
    </source>
</evidence>
<dbReference type="GO" id="GO:0000921">
    <property type="term" value="P:septin ring assembly"/>
    <property type="evidence" value="ECO:0007669"/>
    <property type="project" value="TreeGrafter"/>
</dbReference>
<keyword evidence="8" id="KW-0131">Cell cycle</keyword>
<reference evidence="13" key="2">
    <citation type="journal article" date="2020" name="Microorganisms">
        <title>Osmotic Adaptation and Compatible Solute Biosynthesis of Phototrophic Bacteria as Revealed from Genome Analyses.</title>
        <authorList>
            <person name="Imhoff J.F."/>
            <person name="Rahn T."/>
            <person name="Kunzel S."/>
            <person name="Keller A."/>
            <person name="Neulinger S.C."/>
        </authorList>
    </citation>
    <scope>NUCLEOTIDE SEQUENCE</scope>
    <source>
        <strain evidence="13">DSM 4395</strain>
    </source>
</reference>
<evidence type="ECO:0000256" key="3">
    <source>
        <dbReference type="ARBA" id="ARBA00015195"/>
    </source>
</evidence>
<keyword evidence="7" id="KW-0717">Septation</keyword>
<evidence type="ECO:0000256" key="4">
    <source>
        <dbReference type="ARBA" id="ARBA00022490"/>
    </source>
</evidence>
<evidence type="ECO:0000256" key="10">
    <source>
        <dbReference type="ARBA" id="ARBA00026068"/>
    </source>
</evidence>
<dbReference type="InterPro" id="IPR007838">
    <property type="entry name" value="Cell_div_ZapA-like"/>
</dbReference>
<organism evidence="13 14">
    <name type="scientific">Halochromatium salexigens</name>
    <name type="common">Chromatium salexigens</name>
    <dbReference type="NCBI Taxonomy" id="49447"/>
    <lineage>
        <taxon>Bacteria</taxon>
        <taxon>Pseudomonadati</taxon>
        <taxon>Pseudomonadota</taxon>
        <taxon>Gammaproteobacteria</taxon>
        <taxon>Chromatiales</taxon>
        <taxon>Chromatiaceae</taxon>
        <taxon>Halochromatium</taxon>
    </lineage>
</organism>
<evidence type="ECO:0000256" key="12">
    <source>
        <dbReference type="SAM" id="MobiDB-lite"/>
    </source>
</evidence>
<keyword evidence="5 13" id="KW-0132">Cell division</keyword>
<dbReference type="Gene3D" id="3.30.160.880">
    <property type="entry name" value="Cell division protein ZapA protomer, N-terminal domain"/>
    <property type="match status" value="1"/>
</dbReference>
<dbReference type="SUPFAM" id="SSF102829">
    <property type="entry name" value="Cell division protein ZapA-like"/>
    <property type="match status" value="1"/>
</dbReference>
<dbReference type="GO" id="GO:0030428">
    <property type="term" value="C:cell septum"/>
    <property type="evidence" value="ECO:0007669"/>
    <property type="project" value="TreeGrafter"/>
</dbReference>
<name>A0AAJ0UD80_HALSE</name>
<keyword evidence="6" id="KW-0175">Coiled coil</keyword>
<evidence type="ECO:0000313" key="13">
    <source>
        <dbReference type="EMBL" id="MBK5929228.1"/>
    </source>
</evidence>
<evidence type="ECO:0000256" key="2">
    <source>
        <dbReference type="ARBA" id="ARBA00010074"/>
    </source>
</evidence>
<dbReference type="Pfam" id="PF05164">
    <property type="entry name" value="ZapA"/>
    <property type="match status" value="1"/>
</dbReference>
<dbReference type="GO" id="GO:0005829">
    <property type="term" value="C:cytosol"/>
    <property type="evidence" value="ECO:0007669"/>
    <property type="project" value="TreeGrafter"/>
</dbReference>
<evidence type="ECO:0000256" key="6">
    <source>
        <dbReference type="ARBA" id="ARBA00023054"/>
    </source>
</evidence>
<dbReference type="InterPro" id="IPR036192">
    <property type="entry name" value="Cell_div_ZapA-like_sf"/>
</dbReference>
<dbReference type="PANTHER" id="PTHR34981:SF1">
    <property type="entry name" value="CELL DIVISION PROTEIN ZAPA"/>
    <property type="match status" value="1"/>
</dbReference>